<evidence type="ECO:0000259" key="10">
    <source>
        <dbReference type="PROSITE" id="PS50109"/>
    </source>
</evidence>
<dbReference type="Pfam" id="PF00512">
    <property type="entry name" value="HisKA"/>
    <property type="match status" value="1"/>
</dbReference>
<dbReference type="InterPro" id="IPR001789">
    <property type="entry name" value="Sig_transdc_resp-reg_receiver"/>
</dbReference>
<dbReference type="SUPFAM" id="SSF47384">
    <property type="entry name" value="Homodimeric domain of signal transducing histidine kinase"/>
    <property type="match status" value="1"/>
</dbReference>
<dbReference type="SMART" id="SM00387">
    <property type="entry name" value="HATPase_c"/>
    <property type="match status" value="1"/>
</dbReference>
<dbReference type="InterPro" id="IPR003018">
    <property type="entry name" value="GAF"/>
</dbReference>
<dbReference type="Pfam" id="PF02518">
    <property type="entry name" value="HATPase_c"/>
    <property type="match status" value="1"/>
</dbReference>
<dbReference type="Gene3D" id="3.40.50.2300">
    <property type="match status" value="2"/>
</dbReference>
<evidence type="ECO:0000313" key="13">
    <source>
        <dbReference type="Proteomes" id="UP000239590"/>
    </source>
</evidence>
<comment type="caution">
    <text evidence="12">The sequence shown here is derived from an EMBL/GenBank/DDBJ whole genome shotgun (WGS) entry which is preliminary data.</text>
</comment>
<keyword evidence="3 7" id="KW-0597">Phosphoprotein</keyword>
<dbReference type="Gene3D" id="3.30.450.40">
    <property type="match status" value="1"/>
</dbReference>
<dbReference type="Pfam" id="PF05227">
    <property type="entry name" value="CHASE3"/>
    <property type="match status" value="1"/>
</dbReference>
<evidence type="ECO:0000256" key="1">
    <source>
        <dbReference type="ARBA" id="ARBA00000085"/>
    </source>
</evidence>
<dbReference type="Gene3D" id="3.30.565.10">
    <property type="entry name" value="Histidine kinase-like ATPase, C-terminal domain"/>
    <property type="match status" value="1"/>
</dbReference>
<dbReference type="InterPro" id="IPR005467">
    <property type="entry name" value="His_kinase_dom"/>
</dbReference>
<dbReference type="CDD" id="cd16922">
    <property type="entry name" value="HATPase_EvgS-ArcB-TorS-like"/>
    <property type="match status" value="1"/>
</dbReference>
<evidence type="ECO:0000313" key="12">
    <source>
        <dbReference type="EMBL" id="PQA58890.1"/>
    </source>
</evidence>
<dbReference type="SUPFAM" id="SSF55781">
    <property type="entry name" value="GAF domain-like"/>
    <property type="match status" value="1"/>
</dbReference>
<dbReference type="FunFam" id="3.30.565.10:FF:000010">
    <property type="entry name" value="Sensor histidine kinase RcsC"/>
    <property type="match status" value="1"/>
</dbReference>
<dbReference type="InterPro" id="IPR007891">
    <property type="entry name" value="CHASE3"/>
</dbReference>
<evidence type="ECO:0000256" key="8">
    <source>
        <dbReference type="SAM" id="Coils"/>
    </source>
</evidence>
<dbReference type="PRINTS" id="PR00344">
    <property type="entry name" value="BCTRLSENSOR"/>
</dbReference>
<dbReference type="SMART" id="SM00448">
    <property type="entry name" value="REC"/>
    <property type="match status" value="2"/>
</dbReference>
<keyword evidence="8" id="KW-0175">Coiled coil</keyword>
<dbReference type="PANTHER" id="PTHR45339:SF1">
    <property type="entry name" value="HYBRID SIGNAL TRANSDUCTION HISTIDINE KINASE J"/>
    <property type="match status" value="1"/>
</dbReference>
<dbReference type="RefSeq" id="WP_104710057.1">
    <property type="nucleotide sequence ID" value="NZ_PTRA01000001.1"/>
</dbReference>
<feature type="transmembrane region" description="Helical" evidence="9">
    <location>
        <begin position="12"/>
        <end position="33"/>
    </location>
</feature>
<feature type="domain" description="Response regulatory" evidence="11">
    <location>
        <begin position="755"/>
        <end position="867"/>
    </location>
</feature>
<dbReference type="InterPro" id="IPR004358">
    <property type="entry name" value="Sig_transdc_His_kin-like_C"/>
</dbReference>
<dbReference type="GO" id="GO:0000155">
    <property type="term" value="F:phosphorelay sensor kinase activity"/>
    <property type="evidence" value="ECO:0007669"/>
    <property type="project" value="InterPro"/>
</dbReference>
<dbReference type="CDD" id="cd00082">
    <property type="entry name" value="HisKA"/>
    <property type="match status" value="1"/>
</dbReference>
<dbReference type="EC" id="2.7.13.3" evidence="2"/>
<keyword evidence="9" id="KW-0472">Membrane</keyword>
<dbReference type="InterPro" id="IPR036097">
    <property type="entry name" value="HisK_dim/P_sf"/>
</dbReference>
<evidence type="ECO:0000256" key="9">
    <source>
        <dbReference type="SAM" id="Phobius"/>
    </source>
</evidence>
<proteinExistence type="predicted"/>
<feature type="modified residue" description="4-aspartylphosphate" evidence="7">
    <location>
        <position position="1070"/>
    </location>
</feature>
<comment type="catalytic activity">
    <reaction evidence="1">
        <text>ATP + protein L-histidine = ADP + protein N-phospho-L-histidine.</text>
        <dbReference type="EC" id="2.7.13.3"/>
    </reaction>
</comment>
<evidence type="ECO:0000259" key="11">
    <source>
        <dbReference type="PROSITE" id="PS50110"/>
    </source>
</evidence>
<dbReference type="Gene3D" id="1.10.287.130">
    <property type="match status" value="1"/>
</dbReference>
<name>A0A2S7IMV3_9BACT</name>
<gene>
    <name evidence="12" type="ORF">C5O19_04305</name>
</gene>
<feature type="coiled-coil region" evidence="8">
    <location>
        <begin position="394"/>
        <end position="467"/>
    </location>
</feature>
<dbReference type="InterPro" id="IPR011006">
    <property type="entry name" value="CheY-like_superfamily"/>
</dbReference>
<keyword evidence="4" id="KW-0808">Transferase</keyword>
<keyword evidence="9" id="KW-0812">Transmembrane</keyword>
<dbReference type="PANTHER" id="PTHR45339">
    <property type="entry name" value="HYBRID SIGNAL TRANSDUCTION HISTIDINE KINASE J"/>
    <property type="match status" value="1"/>
</dbReference>
<evidence type="ECO:0000256" key="3">
    <source>
        <dbReference type="ARBA" id="ARBA00022553"/>
    </source>
</evidence>
<dbReference type="PROSITE" id="PS50109">
    <property type="entry name" value="HIS_KIN"/>
    <property type="match status" value="1"/>
</dbReference>
<dbReference type="InterPro" id="IPR003661">
    <property type="entry name" value="HisK_dim/P_dom"/>
</dbReference>
<keyword evidence="9" id="KW-1133">Transmembrane helix</keyword>
<accession>A0A2S7IMV3</accession>
<keyword evidence="6" id="KW-0902">Two-component regulatory system</keyword>
<dbReference type="Pfam" id="PF13185">
    <property type="entry name" value="GAF_2"/>
    <property type="match status" value="1"/>
</dbReference>
<dbReference type="Proteomes" id="UP000239590">
    <property type="component" value="Unassembled WGS sequence"/>
</dbReference>
<dbReference type="SUPFAM" id="SSF55874">
    <property type="entry name" value="ATPase domain of HSP90 chaperone/DNA topoisomerase II/histidine kinase"/>
    <property type="match status" value="1"/>
</dbReference>
<dbReference type="SUPFAM" id="SSF52172">
    <property type="entry name" value="CheY-like"/>
    <property type="match status" value="2"/>
</dbReference>
<dbReference type="PROSITE" id="PS50110">
    <property type="entry name" value="RESPONSE_REGULATORY"/>
    <property type="match status" value="2"/>
</dbReference>
<dbReference type="InterPro" id="IPR029016">
    <property type="entry name" value="GAF-like_dom_sf"/>
</dbReference>
<keyword evidence="13" id="KW-1185">Reference proteome</keyword>
<feature type="domain" description="Histidine kinase" evidence="10">
    <location>
        <begin position="477"/>
        <end position="711"/>
    </location>
</feature>
<organism evidence="12 13">
    <name type="scientific">Siphonobacter curvatus</name>
    <dbReference type="NCBI Taxonomy" id="2094562"/>
    <lineage>
        <taxon>Bacteria</taxon>
        <taxon>Pseudomonadati</taxon>
        <taxon>Bacteroidota</taxon>
        <taxon>Cytophagia</taxon>
        <taxon>Cytophagales</taxon>
        <taxon>Cytophagaceae</taxon>
        <taxon>Siphonobacter</taxon>
    </lineage>
</organism>
<evidence type="ECO:0000256" key="6">
    <source>
        <dbReference type="ARBA" id="ARBA00023012"/>
    </source>
</evidence>
<dbReference type="AlphaFoldDB" id="A0A2S7IMV3"/>
<feature type="transmembrane region" description="Helical" evidence="9">
    <location>
        <begin position="175"/>
        <end position="199"/>
    </location>
</feature>
<protein>
    <recommendedName>
        <fullName evidence="2">histidine kinase</fullName>
        <ecNumber evidence="2">2.7.13.3</ecNumber>
    </recommendedName>
</protein>
<evidence type="ECO:0000256" key="5">
    <source>
        <dbReference type="ARBA" id="ARBA00022777"/>
    </source>
</evidence>
<dbReference type="SMART" id="SM00388">
    <property type="entry name" value="HisKA"/>
    <property type="match status" value="1"/>
</dbReference>
<dbReference type="EMBL" id="PTRA01000001">
    <property type="protein sequence ID" value="PQA58890.1"/>
    <property type="molecule type" value="Genomic_DNA"/>
</dbReference>
<evidence type="ECO:0000256" key="2">
    <source>
        <dbReference type="ARBA" id="ARBA00012438"/>
    </source>
</evidence>
<evidence type="ECO:0000256" key="4">
    <source>
        <dbReference type="ARBA" id="ARBA00022679"/>
    </source>
</evidence>
<dbReference type="InterPro" id="IPR003594">
    <property type="entry name" value="HATPase_dom"/>
</dbReference>
<dbReference type="OrthoDB" id="9811889at2"/>
<feature type="modified residue" description="4-aspartylphosphate" evidence="7">
    <location>
        <position position="804"/>
    </location>
</feature>
<feature type="domain" description="Response regulatory" evidence="11">
    <location>
        <begin position="1020"/>
        <end position="1137"/>
    </location>
</feature>
<dbReference type="Pfam" id="PF00072">
    <property type="entry name" value="Response_reg"/>
    <property type="match status" value="2"/>
</dbReference>
<sequence length="1140" mass="127512">MLKLTARSRVNLMFVVGLALLITAGFVTYSTFLKQAEDSDWVSHTYRNLNQLEKSRDLIQKMQVAQRDHRLNKENTHALSDFSAARTEIESNLKTLNQLMADNPAQVMRLATVEDQLSQLYTFWTLPENAVHSIQTVNRESNRINAVRTNLDHLVTVEQNLLTSRESQRESAFRTAGITILVAMTLAILIATLLILVVYRELKQRQEAQHELKSRLNDLSQLHEETAQKNWLLTGVSKINDSLQVTHDLDSLAQCIIQEVTAYLEVPAGALYVLDQKSLIRRASVGLPSHTATVWPLGSGLLGKAAASKHIQRIQNVPPEFWQFQSSTGALQPGEVLFMPLWNGSNLKGVLELAAFGTFSESSLLLLETAGNNIAVALDASISQESNSQLLSQVQQQTDTLLEQQETLKQANEELTRQAEVLQASEEELKVQEEELRQVNVELEERNEAIESARRSLTIKARELEQSSQYKSEFLANMSHELRTPLNSVLILARLLADNKAGNLSEKQIEHAQVIFRSGTDLLNLINDILDLSKIEAGKIDILIEEVKTASILRNMQDLFSVLADDKGIRFRITTDDTTPESFYSDYQRIEQILKNLLSNAFKFTPRSGTIQLSVQRIQPQPGFFEQNLSEAPEVLAFSVEDSGIGIPLEKQKLIFEAFQQADGSTNRKFGGTGLGLSICRELSRLLGGEIRVNSETGRGSTFTLYLPAQGTVMPKESVSPIVLETEPPLLSLDKPREQTQVPDDRQDLVRGDHTLLIIEDDAVYAERLRDLAQARGYKTVIALTGAEGLHYARTYRPAAILLDIFLPDTDGWSMLKTLKNDPALQPIPVHIISAGDEPRHTLQGAVSFLSKTASKDAFEAVFARIAEHLPSSEKKILVLTGTQLRSQSLTGWLAERDFQINAQFVTSLPEALLRFQHQEFHCLLMDAGEASEAVLHTLEQLHTALGTHQIPFILFLDQDLSPSEESRFKKVSDVIIRNSPLAKDRLLDELELFLFKVESQPVVPKATVVMAEKALQGKKILVVDDDMRNVFSLSTLLEEYEMNTITAGDGRESLEVLRNNPDTDLILMDVMMPEMDGYEAIRHIRADSQFQELPIIALTAKAMQGDREKSIQAGASDYISKPVDSKQLLSLLRVWLSRG</sequence>
<dbReference type="InterPro" id="IPR036890">
    <property type="entry name" value="HATPase_C_sf"/>
</dbReference>
<dbReference type="SMART" id="SM00065">
    <property type="entry name" value="GAF"/>
    <property type="match status" value="1"/>
</dbReference>
<reference evidence="13" key="1">
    <citation type="submission" date="2018-02" db="EMBL/GenBank/DDBJ databases">
        <title>Genome sequencing of Solimonas sp. HR-BB.</title>
        <authorList>
            <person name="Lee Y."/>
            <person name="Jeon C.O."/>
        </authorList>
    </citation>
    <scope>NUCLEOTIDE SEQUENCE [LARGE SCALE GENOMIC DNA]</scope>
    <source>
        <strain evidence="13">HR-U</strain>
    </source>
</reference>
<evidence type="ECO:0000256" key="7">
    <source>
        <dbReference type="PROSITE-ProRule" id="PRU00169"/>
    </source>
</evidence>
<keyword evidence="5 12" id="KW-0418">Kinase</keyword>